<evidence type="ECO:0000313" key="2">
    <source>
        <dbReference type="EMBL" id="KAF4479354.1"/>
    </source>
</evidence>
<name>A0A7J6IR33_COLFN</name>
<dbReference type="GeneID" id="43615061"/>
<keyword evidence="3" id="KW-1185">Reference proteome</keyword>
<reference evidence="2 3" key="2">
    <citation type="submission" date="2020-04" db="EMBL/GenBank/DDBJ databases">
        <title>Genome sequencing and assembly of multiple isolates from the Colletotrichum gloeosporioides species complex.</title>
        <authorList>
            <person name="Gan P."/>
            <person name="Shirasu K."/>
        </authorList>
    </citation>
    <scope>NUCLEOTIDE SEQUENCE [LARGE SCALE GENOMIC DNA]</scope>
    <source>
        <strain evidence="2 3">Nara gc5</strain>
    </source>
</reference>
<accession>A0A7J6IR33</accession>
<dbReference type="EMBL" id="ANPB02000007">
    <property type="protein sequence ID" value="KAF4479354.1"/>
    <property type="molecule type" value="Genomic_DNA"/>
</dbReference>
<proteinExistence type="predicted"/>
<sequence length="84" mass="8774">MPSNKGYTYKSSGSTSQGSQHIPRDAGGSSSKQDGYHHPNSINGSYHYANPKNGGKYDGNGGSTFTSASGYRTCSGYGKNVGMK</sequence>
<feature type="region of interest" description="Disordered" evidence="1">
    <location>
        <begin position="1"/>
        <end position="84"/>
    </location>
</feature>
<evidence type="ECO:0000313" key="3">
    <source>
        <dbReference type="Proteomes" id="UP000011096"/>
    </source>
</evidence>
<comment type="caution">
    <text evidence="2">The sequence shown here is derived from an EMBL/GenBank/DDBJ whole genome shotgun (WGS) entry which is preliminary data.</text>
</comment>
<dbReference type="RefSeq" id="XP_031889811.1">
    <property type="nucleotide sequence ID" value="XM_032031004.1"/>
</dbReference>
<organism evidence="2 3">
    <name type="scientific">Colletotrichum fructicola (strain Nara gc5)</name>
    <name type="common">Anthracnose fungus</name>
    <name type="synonym">Colletotrichum gloeosporioides (strain Nara gc5)</name>
    <dbReference type="NCBI Taxonomy" id="1213859"/>
    <lineage>
        <taxon>Eukaryota</taxon>
        <taxon>Fungi</taxon>
        <taxon>Dikarya</taxon>
        <taxon>Ascomycota</taxon>
        <taxon>Pezizomycotina</taxon>
        <taxon>Sordariomycetes</taxon>
        <taxon>Hypocreomycetidae</taxon>
        <taxon>Glomerellales</taxon>
        <taxon>Glomerellaceae</taxon>
        <taxon>Colletotrichum</taxon>
        <taxon>Colletotrichum gloeosporioides species complex</taxon>
    </lineage>
</organism>
<gene>
    <name evidence="2" type="ORF">CGGC5_v012173</name>
</gene>
<dbReference type="OrthoDB" id="5415522at2759"/>
<feature type="compositionally biased region" description="Polar residues" evidence="1">
    <location>
        <begin position="1"/>
        <end position="20"/>
    </location>
</feature>
<dbReference type="InParanoid" id="A0A7J6IR33"/>
<dbReference type="Proteomes" id="UP000011096">
    <property type="component" value="Unassembled WGS sequence"/>
</dbReference>
<feature type="compositionally biased region" description="Polar residues" evidence="1">
    <location>
        <begin position="63"/>
        <end position="72"/>
    </location>
</feature>
<evidence type="ECO:0000256" key="1">
    <source>
        <dbReference type="SAM" id="MobiDB-lite"/>
    </source>
</evidence>
<reference evidence="2 3" key="1">
    <citation type="submission" date="2012-08" db="EMBL/GenBank/DDBJ databases">
        <authorList>
            <person name="Gan P.H.P."/>
            <person name="Ikeda K."/>
            <person name="Irieda H."/>
            <person name="Narusaka M."/>
            <person name="O'Connell R.J."/>
            <person name="Narusaka Y."/>
            <person name="Takano Y."/>
            <person name="Kubo Y."/>
            <person name="Shirasu K."/>
        </authorList>
    </citation>
    <scope>NUCLEOTIDE SEQUENCE [LARGE SCALE GENOMIC DNA]</scope>
    <source>
        <strain evidence="2 3">Nara gc5</strain>
    </source>
</reference>
<dbReference type="AlphaFoldDB" id="A0A7J6IR33"/>
<protein>
    <submittedName>
        <fullName evidence="2">Uncharacterized protein</fullName>
    </submittedName>
</protein>